<dbReference type="InterPro" id="IPR000994">
    <property type="entry name" value="Pept_M24"/>
</dbReference>
<dbReference type="InterPro" id="IPR007865">
    <property type="entry name" value="Aminopep_P_N"/>
</dbReference>
<dbReference type="PANTHER" id="PTHR43226">
    <property type="entry name" value="XAA-PRO AMINOPEPTIDASE 3"/>
    <property type="match status" value="1"/>
</dbReference>
<dbReference type="GO" id="GO:0070006">
    <property type="term" value="F:metalloaminopeptidase activity"/>
    <property type="evidence" value="ECO:0007669"/>
    <property type="project" value="InterPro"/>
</dbReference>
<dbReference type="Gene3D" id="3.90.230.10">
    <property type="entry name" value="Creatinase/methionine aminopeptidase superfamily"/>
    <property type="match status" value="1"/>
</dbReference>
<dbReference type="CDD" id="cd01087">
    <property type="entry name" value="Prolidase"/>
    <property type="match status" value="1"/>
</dbReference>
<evidence type="ECO:0000259" key="6">
    <source>
        <dbReference type="SMART" id="SM01011"/>
    </source>
</evidence>
<organism evidence="7 8">
    <name type="scientific">Ogataea polymorpha</name>
    <dbReference type="NCBI Taxonomy" id="460523"/>
    <lineage>
        <taxon>Eukaryota</taxon>
        <taxon>Fungi</taxon>
        <taxon>Dikarya</taxon>
        <taxon>Ascomycota</taxon>
        <taxon>Saccharomycotina</taxon>
        <taxon>Pichiomycetes</taxon>
        <taxon>Pichiales</taxon>
        <taxon>Pichiaceae</taxon>
        <taxon>Ogataea</taxon>
    </lineage>
</organism>
<evidence type="ECO:0000256" key="3">
    <source>
        <dbReference type="ARBA" id="ARBA00022723"/>
    </source>
</evidence>
<dbReference type="SUPFAM" id="SSF55920">
    <property type="entry name" value="Creatinase/aminopeptidase"/>
    <property type="match status" value="1"/>
</dbReference>
<dbReference type="PANTHER" id="PTHR43226:SF1">
    <property type="entry name" value="XAA-PRO DIPEPTIDASE"/>
    <property type="match status" value="1"/>
</dbReference>
<evidence type="ECO:0000256" key="5">
    <source>
        <dbReference type="ARBA" id="ARBA00023211"/>
    </source>
</evidence>
<evidence type="ECO:0000313" key="8">
    <source>
        <dbReference type="Proteomes" id="UP000788993"/>
    </source>
</evidence>
<reference evidence="7" key="1">
    <citation type="journal article" date="2021" name="Open Biol.">
        <title>Shared evolutionary footprints suggest mitochondrial oxidative damage underlies multiple complex I losses in fungi.</title>
        <authorList>
            <person name="Schikora-Tamarit M.A."/>
            <person name="Marcet-Houben M."/>
            <person name="Nosek J."/>
            <person name="Gabaldon T."/>
        </authorList>
    </citation>
    <scope>NUCLEOTIDE SEQUENCE</scope>
    <source>
        <strain evidence="7">NCAIM Y.01608</strain>
    </source>
</reference>
<comment type="caution">
    <text evidence="7">The sequence shown here is derived from an EMBL/GenBank/DDBJ whole genome shotgun (WGS) entry which is preliminary data.</text>
</comment>
<gene>
    <name evidence="7" type="ORF">OGATHE_006308</name>
</gene>
<dbReference type="InterPro" id="IPR029149">
    <property type="entry name" value="Creatin/AminoP/Spt16_N"/>
</dbReference>
<feature type="domain" description="Aminopeptidase P N-terminal" evidence="6">
    <location>
        <begin position="2"/>
        <end position="138"/>
    </location>
</feature>
<dbReference type="SMART" id="SM01011">
    <property type="entry name" value="AMP_N"/>
    <property type="match status" value="1"/>
</dbReference>
<sequence length="462" mass="52081">MYPAKAHARKVKDHFLTKKPNANAAFFIAGASLKLYPYCDQTAPLRQNRYFHYLTGVNQISGCFVLYNLSTDRLTLFLPDVDVDDIMWSGLPLFPEEAIKKFDVDEVLYAAVVDTVLQELLANGIEIFTTDTEEYSSQKFAKYVTAGDKDFFYALDEARLIKDSFELELMRKAAKITDNSHLAVMSALPIENNEGHIHAEFVYHAIRQGSKFQAYDPICCSGPSCGTLHYVKNDQSLAGKESVLIDAGAEWECYASDVTRCFPLSGVWTKEHLEIYKAVLEMQNECMKRIRPGTHWDDLQLLAHKVLIRNFLKLGLFRGDEEDIFQSGVSASFFPHGLGHLLGMDTHDVGGNPNYNDPNPMLRYLRLRRKLEPGMVVTNEPGIYFSPFLMEPALKNPNTSKYICKEAVDKYMYIGGVRIEDDVVVTANGHEVLTKITSDPHEIAQIIQKGLAKGRSGFHVVV</sequence>
<keyword evidence="5" id="KW-0464">Manganese</keyword>
<dbReference type="GO" id="GO:0030145">
    <property type="term" value="F:manganese ion binding"/>
    <property type="evidence" value="ECO:0007669"/>
    <property type="project" value="InterPro"/>
</dbReference>
<dbReference type="EMBL" id="JAEUBD010001540">
    <property type="protein sequence ID" value="KAH3659424.1"/>
    <property type="molecule type" value="Genomic_DNA"/>
</dbReference>
<dbReference type="InterPro" id="IPR036005">
    <property type="entry name" value="Creatinase/aminopeptidase-like"/>
</dbReference>
<proteinExistence type="inferred from homology"/>
<dbReference type="GO" id="GO:0006508">
    <property type="term" value="P:proteolysis"/>
    <property type="evidence" value="ECO:0007669"/>
    <property type="project" value="TreeGrafter"/>
</dbReference>
<keyword evidence="4" id="KW-0378">Hydrolase</keyword>
<dbReference type="InterPro" id="IPR052433">
    <property type="entry name" value="X-Pro_dipept-like"/>
</dbReference>
<evidence type="ECO:0000256" key="2">
    <source>
        <dbReference type="ARBA" id="ARBA00008766"/>
    </source>
</evidence>
<accession>A0A9P8NU47</accession>
<dbReference type="Pfam" id="PF00557">
    <property type="entry name" value="Peptidase_M24"/>
    <property type="match status" value="1"/>
</dbReference>
<dbReference type="AlphaFoldDB" id="A0A9P8NU47"/>
<evidence type="ECO:0000256" key="4">
    <source>
        <dbReference type="ARBA" id="ARBA00022801"/>
    </source>
</evidence>
<dbReference type="Proteomes" id="UP000788993">
    <property type="component" value="Unassembled WGS sequence"/>
</dbReference>
<comment type="similarity">
    <text evidence="2">Belongs to the peptidase M24B family.</text>
</comment>
<protein>
    <recommendedName>
        <fullName evidence="6">Aminopeptidase P N-terminal domain-containing protein</fullName>
    </recommendedName>
</protein>
<keyword evidence="3" id="KW-0479">Metal-binding</keyword>
<reference evidence="7" key="2">
    <citation type="submission" date="2021-01" db="EMBL/GenBank/DDBJ databases">
        <authorList>
            <person name="Schikora-Tamarit M.A."/>
        </authorList>
    </citation>
    <scope>NUCLEOTIDE SEQUENCE</scope>
    <source>
        <strain evidence="7">NCAIM Y.01608</strain>
    </source>
</reference>
<keyword evidence="8" id="KW-1185">Reference proteome</keyword>
<dbReference type="FunFam" id="3.90.230.10:FF:000002">
    <property type="entry name" value="Xaa-Pro aminopeptidase 3"/>
    <property type="match status" value="1"/>
</dbReference>
<dbReference type="SUPFAM" id="SSF53092">
    <property type="entry name" value="Creatinase/prolidase N-terminal domain"/>
    <property type="match status" value="1"/>
</dbReference>
<evidence type="ECO:0000256" key="1">
    <source>
        <dbReference type="ARBA" id="ARBA00001936"/>
    </source>
</evidence>
<dbReference type="Pfam" id="PF05195">
    <property type="entry name" value="AMP_N"/>
    <property type="match status" value="1"/>
</dbReference>
<evidence type="ECO:0000313" key="7">
    <source>
        <dbReference type="EMBL" id="KAH3659424.1"/>
    </source>
</evidence>
<name>A0A9P8NU47_9ASCO</name>
<dbReference type="Gene3D" id="3.40.350.10">
    <property type="entry name" value="Creatinase/prolidase N-terminal domain"/>
    <property type="match status" value="1"/>
</dbReference>
<comment type="cofactor">
    <cofactor evidence="1">
        <name>Mn(2+)</name>
        <dbReference type="ChEBI" id="CHEBI:29035"/>
    </cofactor>
</comment>